<evidence type="ECO:0000313" key="2">
    <source>
        <dbReference type="Proteomes" id="UP000622552"/>
    </source>
</evidence>
<evidence type="ECO:0000313" key="1">
    <source>
        <dbReference type="EMBL" id="MBG6137334.1"/>
    </source>
</evidence>
<dbReference type="Pfam" id="PF00702">
    <property type="entry name" value="Hydrolase"/>
    <property type="match status" value="1"/>
</dbReference>
<protein>
    <submittedName>
        <fullName evidence="1">FMN phosphatase YigB (HAD superfamily)</fullName>
    </submittedName>
</protein>
<dbReference type="PANTHER" id="PTHR46649">
    <property type="match status" value="1"/>
</dbReference>
<gene>
    <name evidence="1" type="ORF">IW245_003528</name>
</gene>
<name>A0A8J7GEN3_9ACTN</name>
<dbReference type="SFLD" id="SFLDS00003">
    <property type="entry name" value="Haloacid_Dehalogenase"/>
    <property type="match status" value="1"/>
</dbReference>
<accession>A0A8J7GEN3</accession>
<dbReference type="Proteomes" id="UP000622552">
    <property type="component" value="Unassembled WGS sequence"/>
</dbReference>
<comment type="caution">
    <text evidence="1">The sequence shown here is derived from an EMBL/GenBank/DDBJ whole genome shotgun (WGS) entry which is preliminary data.</text>
</comment>
<dbReference type="InterPro" id="IPR023214">
    <property type="entry name" value="HAD_sf"/>
</dbReference>
<dbReference type="Gene3D" id="3.40.50.1000">
    <property type="entry name" value="HAD superfamily/HAD-like"/>
    <property type="match status" value="1"/>
</dbReference>
<organism evidence="1 2">
    <name type="scientific">Longispora fulva</name>
    <dbReference type="NCBI Taxonomy" id="619741"/>
    <lineage>
        <taxon>Bacteria</taxon>
        <taxon>Bacillati</taxon>
        <taxon>Actinomycetota</taxon>
        <taxon>Actinomycetes</taxon>
        <taxon>Micromonosporales</taxon>
        <taxon>Micromonosporaceae</taxon>
        <taxon>Longispora</taxon>
    </lineage>
</organism>
<reference evidence="1" key="1">
    <citation type="submission" date="2020-11" db="EMBL/GenBank/DDBJ databases">
        <title>Sequencing the genomes of 1000 actinobacteria strains.</title>
        <authorList>
            <person name="Klenk H.-P."/>
        </authorList>
    </citation>
    <scope>NUCLEOTIDE SEQUENCE</scope>
    <source>
        <strain evidence="1">DSM 45356</strain>
    </source>
</reference>
<dbReference type="SUPFAM" id="SSF56784">
    <property type="entry name" value="HAD-like"/>
    <property type="match status" value="1"/>
</dbReference>
<dbReference type="PRINTS" id="PR00413">
    <property type="entry name" value="HADHALOGNASE"/>
</dbReference>
<dbReference type="InterPro" id="IPR036412">
    <property type="entry name" value="HAD-like_sf"/>
</dbReference>
<proteinExistence type="predicted"/>
<keyword evidence="2" id="KW-1185">Reference proteome</keyword>
<dbReference type="SFLD" id="SFLDG01129">
    <property type="entry name" value="C1.5:_HAD__Beta-PGM__Phosphata"/>
    <property type="match status" value="1"/>
</dbReference>
<dbReference type="EMBL" id="JADOUF010000001">
    <property type="protein sequence ID" value="MBG6137334.1"/>
    <property type="molecule type" value="Genomic_DNA"/>
</dbReference>
<dbReference type="InterPro" id="IPR006439">
    <property type="entry name" value="HAD-SF_hydro_IA"/>
</dbReference>
<dbReference type="AlphaFoldDB" id="A0A8J7GEN3"/>
<sequence length="239" mass="25018">MTQTEHPPSPRRPVEAVLVDFHGTLAQVEDATTWLAAAAQACGTTLEGPRATILLDRLLTAGRAGGPMPARIPPQLAEVWAERDLYPHAHRAAYAGLAATVQSPIEGLADALYDRVLLADGWVPYADTVTVLSALKDAGIPTALVSNIGFDLRPICEALGFGHLITEWVLSYELGRCKPEKAVFTHACTLLGVPEDRALMVGDSPADGAAVAAGLQTLLLPASPPGAVHGLSAILDLVS</sequence>
<dbReference type="PANTHER" id="PTHR46649:SF4">
    <property type="entry name" value="HALOACID DEHALOGENASE-LIKE HYDROLASE (HAD) SUPERFAMILY PROTEIN"/>
    <property type="match status" value="1"/>
</dbReference>